<dbReference type="Proteomes" id="UP000092612">
    <property type="component" value="Unassembled WGS sequence"/>
</dbReference>
<dbReference type="InterPro" id="IPR006626">
    <property type="entry name" value="PbH1"/>
</dbReference>
<dbReference type="Pfam" id="PF13229">
    <property type="entry name" value="Beta_helix"/>
    <property type="match status" value="1"/>
</dbReference>
<dbReference type="SUPFAM" id="SSF51126">
    <property type="entry name" value="Pectin lyase-like"/>
    <property type="match status" value="1"/>
</dbReference>
<evidence type="ECO:0000256" key="1">
    <source>
        <dbReference type="ARBA" id="ARBA00022729"/>
    </source>
</evidence>
<dbReference type="STRING" id="996801.BW723_03885"/>
<evidence type="ECO:0000259" key="3">
    <source>
        <dbReference type="Pfam" id="PF18962"/>
    </source>
</evidence>
<dbReference type="InterPro" id="IPR053868">
    <property type="entry name" value="Pel9A-like_beta_helix"/>
</dbReference>
<comment type="caution">
    <text evidence="5">The sequence shown here is derived from an EMBL/GenBank/DDBJ whole genome shotgun (WGS) entry which is preliminary data.</text>
</comment>
<dbReference type="InterPro" id="IPR012334">
    <property type="entry name" value="Pectin_lyas_fold"/>
</dbReference>
<dbReference type="InterPro" id="IPR039448">
    <property type="entry name" value="Beta_helix"/>
</dbReference>
<dbReference type="SMART" id="SM00710">
    <property type="entry name" value="PbH1"/>
    <property type="match status" value="4"/>
</dbReference>
<name>A0A1B8TVJ2_9FLAO</name>
<dbReference type="KEGG" id="prn:BW723_03885"/>
<evidence type="ECO:0000259" key="4">
    <source>
        <dbReference type="Pfam" id="PF22842"/>
    </source>
</evidence>
<dbReference type="RefSeq" id="WP_068362023.1">
    <property type="nucleotide sequence ID" value="NZ_CP019337.1"/>
</dbReference>
<evidence type="ECO:0008006" key="7">
    <source>
        <dbReference type="Google" id="ProtNLM"/>
    </source>
</evidence>
<feature type="domain" description="Pel9A-like right handed beta-helix region" evidence="4">
    <location>
        <begin position="26"/>
        <end position="75"/>
    </location>
</feature>
<evidence type="ECO:0000313" key="5">
    <source>
        <dbReference type="EMBL" id="OBY63495.1"/>
    </source>
</evidence>
<dbReference type="EMBL" id="LSFL01000035">
    <property type="protein sequence ID" value="OBY63495.1"/>
    <property type="molecule type" value="Genomic_DNA"/>
</dbReference>
<reference evidence="6" key="1">
    <citation type="submission" date="2016-02" db="EMBL/GenBank/DDBJ databases">
        <title>Paenibacillus sp. LPB0068, isolated from Crassostrea gigas.</title>
        <authorList>
            <person name="Shin S.-K."/>
            <person name="Yi H."/>
        </authorList>
    </citation>
    <scope>NUCLEOTIDE SEQUENCE [LARGE SCALE GENOMIC DNA]</scope>
    <source>
        <strain evidence="6">KCTC 23969</strain>
    </source>
</reference>
<dbReference type="Pfam" id="PF22842">
    <property type="entry name" value="Pel9A-like_beta_helix"/>
    <property type="match status" value="1"/>
</dbReference>
<dbReference type="Pfam" id="PF18962">
    <property type="entry name" value="Por_Secre_tail"/>
    <property type="match status" value="1"/>
</dbReference>
<proteinExistence type="predicted"/>
<dbReference type="Gene3D" id="2.160.20.10">
    <property type="entry name" value="Single-stranded right-handed beta-helix, Pectin lyase-like"/>
    <property type="match status" value="2"/>
</dbReference>
<protein>
    <recommendedName>
        <fullName evidence="7">Secretion system C-terminal sorting domain-containing protein</fullName>
    </recommendedName>
</protein>
<keyword evidence="6" id="KW-1185">Reference proteome</keyword>
<keyword evidence="1" id="KW-0732">Signal</keyword>
<gene>
    <name evidence="5" type="ORF">LPB301_11820</name>
</gene>
<dbReference type="OrthoDB" id="9763537at2"/>
<feature type="domain" description="Right handed beta helix" evidence="2">
    <location>
        <begin position="341"/>
        <end position="490"/>
    </location>
</feature>
<evidence type="ECO:0000259" key="2">
    <source>
        <dbReference type="Pfam" id="PF13229"/>
    </source>
</evidence>
<dbReference type="PANTHER" id="PTHR36453">
    <property type="entry name" value="SECRETED PROTEIN-RELATED"/>
    <property type="match status" value="1"/>
</dbReference>
<dbReference type="NCBIfam" id="TIGR04183">
    <property type="entry name" value="Por_Secre_tail"/>
    <property type="match status" value="1"/>
</dbReference>
<organism evidence="5 6">
    <name type="scientific">Polaribacter reichenbachii</name>
    <dbReference type="NCBI Taxonomy" id="996801"/>
    <lineage>
        <taxon>Bacteria</taxon>
        <taxon>Pseudomonadati</taxon>
        <taxon>Bacteroidota</taxon>
        <taxon>Flavobacteriia</taxon>
        <taxon>Flavobacteriales</taxon>
        <taxon>Flavobacteriaceae</taxon>
    </lineage>
</organism>
<dbReference type="InterPro" id="IPR026444">
    <property type="entry name" value="Secre_tail"/>
</dbReference>
<dbReference type="AlphaFoldDB" id="A0A1B8TVJ2"/>
<dbReference type="PANTHER" id="PTHR36453:SF1">
    <property type="entry name" value="RIGHT HANDED BETA HELIX DOMAIN-CONTAINING PROTEIN"/>
    <property type="match status" value="1"/>
</dbReference>
<dbReference type="InterPro" id="IPR011050">
    <property type="entry name" value="Pectin_lyase_fold/virulence"/>
</dbReference>
<accession>A0A1B8TVJ2</accession>
<feature type="domain" description="Secretion system C-terminal sorting" evidence="3">
    <location>
        <begin position="835"/>
        <end position="907"/>
    </location>
</feature>
<evidence type="ECO:0000313" key="6">
    <source>
        <dbReference type="Proteomes" id="UP000092612"/>
    </source>
</evidence>
<sequence length="910" mass="99968">MILKNYKNLILILLLQFCLHINATDIYVAKNGDDSNSGTIESPLLTISKAASIAVAGDVVYIREGTYEETLAPANSGTAGNPIIFQSYPGERVIISAMESLSGWSQDSGAIYKTTIPFTSLGQQNFVMHQETALDLARWPNKTDQDAFALNSLRNSGGSASDVINNAYLTESSIPNINWTDGAVWFYGDKPGSGWIAWKAKITSSSSGRVNFNLDKNPDWIRTFHAPADFGDFYLEGVKGALDYQNEWYFNPSTKELFVQLPSGAAPADGDVKMRRRNETINLKHKKYIEVRNLAVFGGGITLEDDTRWTTNSNTTNNVLYGISSFYGAYTQGIVTGFNTGVAAIKMEGSNNTIEKCEIAYGSATGINVRGNYHTIKNNLIHDFNTLGSYDAPVVLRGMHNSKFINNQVSKGGRDGINYSGTNNEIAYNDISRSNLIADDCALFYTVGKQENTEIHHNWFHDNYSRGDLNKAAGIYLDNDAESFKVHHNVVWNTEWTNIQINWNGKDLEIYNNTLWNGSEVMGAWHKEGTSFTNVKVWNNLGSDNNWEPESDKQNNLVVSSDVFANVSQGDFTLNSDSEPIDKGREITGITDGFLGDHPDVGAYEFGGENWVAGTDWDPTYGPADLGCYGLPGEVCSDLPADDKDLDGVVDSLDLCPDTPRNTTVNADGCAIFTIAADNFTVLTKGETCASSDNGSIAITSKENSLTFTATIEGTSMSQTFTSDVEFTNLTSGNYTLCITTDADANYKQCYNIIITAPEDLSVAAKVNENQKSIALNLTGSELYRINLNGVITVTDQENITLPLKTGENNIKVSTDKDCQGNFQEKVILLDEILVYPSIVKENFTIAFPENQTKNVSYQVMSSTGKIVLQKSFQLQNRNILVATNQLSAGVYFVKVTGNNMNSNFKIIKQ</sequence>